<reference evidence="3 4" key="1">
    <citation type="submission" date="2014-04" db="EMBL/GenBank/DDBJ databases">
        <authorList>
            <consortium name="International Citrus Genome Consortium"/>
            <person name="Gmitter F."/>
            <person name="Chen C."/>
            <person name="Farmerie W."/>
            <person name="Harkins T."/>
            <person name="Desany B."/>
            <person name="Mohiuddin M."/>
            <person name="Kodira C."/>
            <person name="Borodovsky M."/>
            <person name="Lomsadze A."/>
            <person name="Burns P."/>
            <person name="Jenkins J."/>
            <person name="Prochnik S."/>
            <person name="Shu S."/>
            <person name="Chapman J."/>
            <person name="Pitluck S."/>
            <person name="Schmutz J."/>
            <person name="Rokhsar D."/>
        </authorList>
    </citation>
    <scope>NUCLEOTIDE SEQUENCE</scope>
</reference>
<proteinExistence type="inferred from homology"/>
<dbReference type="EMBL" id="KK785178">
    <property type="protein sequence ID" value="KDO47379.1"/>
    <property type="molecule type" value="Genomic_DNA"/>
</dbReference>
<dbReference type="Gene3D" id="1.25.40.60">
    <property type="match status" value="1"/>
</dbReference>
<feature type="region of interest" description="Disordered" evidence="2">
    <location>
        <begin position="108"/>
        <end position="133"/>
    </location>
</feature>
<dbReference type="GO" id="GO:0016192">
    <property type="term" value="P:vesicle-mediated transport"/>
    <property type="evidence" value="ECO:0007669"/>
    <property type="project" value="InterPro"/>
</dbReference>
<dbReference type="Proteomes" id="UP000027120">
    <property type="component" value="Unassembled WGS sequence"/>
</dbReference>
<protein>
    <submittedName>
        <fullName evidence="3">Uncharacterized protein</fullName>
    </submittedName>
</protein>
<dbReference type="InterPro" id="IPR027482">
    <property type="entry name" value="Sec1-like_dom2"/>
</dbReference>
<sequence length="251" mass="28124">MALHGTLHVTFVAHDSALHQKINRIIRETGLRELGQLEQDLVFCDAEFKDVIKVLTAKEDVTLDNKLRLLMIAASIYPEKFEGEKGLNLMKLAKLTADDMTAVNNMRLFGGSSEKKKSRRGKKRTARKDRSGGEEICKYPRSLKIWHKLVEKLGKNELSKDDYPSHFAVINEAPVAHSMRSRRTRTWARPRSSDDGCSSDSVLKHALSGFEKIGQCIFEFVVGGATSSELRICYKLTTELNGEVVLGSSKS</sequence>
<keyword evidence="4" id="KW-1185">Reference proteome</keyword>
<dbReference type="AlphaFoldDB" id="A0A067DWK7"/>
<evidence type="ECO:0000256" key="1">
    <source>
        <dbReference type="ARBA" id="ARBA00009884"/>
    </source>
</evidence>
<dbReference type="InterPro" id="IPR036045">
    <property type="entry name" value="Sec1-like_sf"/>
</dbReference>
<dbReference type="SUPFAM" id="SSF56815">
    <property type="entry name" value="Sec1/munc18-like (SM) proteins"/>
    <property type="match status" value="1"/>
</dbReference>
<organism evidence="3 4">
    <name type="scientific">Citrus sinensis</name>
    <name type="common">Sweet orange</name>
    <name type="synonym">Citrus aurantium var. sinensis</name>
    <dbReference type="NCBI Taxonomy" id="2711"/>
    <lineage>
        <taxon>Eukaryota</taxon>
        <taxon>Viridiplantae</taxon>
        <taxon>Streptophyta</taxon>
        <taxon>Embryophyta</taxon>
        <taxon>Tracheophyta</taxon>
        <taxon>Spermatophyta</taxon>
        <taxon>Magnoliopsida</taxon>
        <taxon>eudicotyledons</taxon>
        <taxon>Gunneridae</taxon>
        <taxon>Pentapetalae</taxon>
        <taxon>rosids</taxon>
        <taxon>malvids</taxon>
        <taxon>Sapindales</taxon>
        <taxon>Rutaceae</taxon>
        <taxon>Aurantioideae</taxon>
        <taxon>Citrus</taxon>
    </lineage>
</organism>
<dbReference type="PANTHER" id="PTHR11679">
    <property type="entry name" value="VESICLE PROTEIN SORTING-ASSOCIATED"/>
    <property type="match status" value="1"/>
</dbReference>
<accession>A0A067DWK7</accession>
<dbReference type="InterPro" id="IPR001619">
    <property type="entry name" value="Sec1-like"/>
</dbReference>
<dbReference type="Gene3D" id="3.40.50.1910">
    <property type="match status" value="1"/>
</dbReference>
<dbReference type="SMR" id="A0A067DWK7"/>
<evidence type="ECO:0000256" key="2">
    <source>
        <dbReference type="SAM" id="MobiDB-lite"/>
    </source>
</evidence>
<name>A0A067DWK7_CITSI</name>
<feature type="compositionally biased region" description="Basic residues" evidence="2">
    <location>
        <begin position="116"/>
        <end position="127"/>
    </location>
</feature>
<comment type="similarity">
    <text evidence="1">Belongs to the STXBP/unc-18/SEC1 family.</text>
</comment>
<dbReference type="Pfam" id="PF00995">
    <property type="entry name" value="Sec1"/>
    <property type="match status" value="1"/>
</dbReference>
<dbReference type="STRING" id="2711.A0A067DWK7"/>
<evidence type="ECO:0000313" key="3">
    <source>
        <dbReference type="EMBL" id="KDO47379.1"/>
    </source>
</evidence>
<gene>
    <name evidence="3" type="ORF">CISIN_1g040151mg</name>
</gene>
<evidence type="ECO:0000313" key="4">
    <source>
        <dbReference type="Proteomes" id="UP000027120"/>
    </source>
</evidence>